<feature type="compositionally biased region" description="Basic residues" evidence="1">
    <location>
        <begin position="13"/>
        <end position="22"/>
    </location>
</feature>
<evidence type="ECO:0000313" key="3">
    <source>
        <dbReference type="Proteomes" id="UP000032180"/>
    </source>
</evidence>
<reference evidence="2 3" key="1">
    <citation type="submission" date="2012-08" db="EMBL/GenBank/DDBJ databases">
        <title>Oryza genome evolution.</title>
        <authorList>
            <person name="Wing R.A."/>
        </authorList>
    </citation>
    <scope>NUCLEOTIDE SEQUENCE</scope>
</reference>
<accession>A0A0D9W3W7</accession>
<dbReference type="Gramene" id="LPERR04G06290.1">
    <property type="protein sequence ID" value="LPERR04G06290.1"/>
    <property type="gene ID" value="LPERR04G06290"/>
</dbReference>
<reference evidence="3" key="2">
    <citation type="submission" date="2013-12" db="EMBL/GenBank/DDBJ databases">
        <authorList>
            <person name="Yu Y."/>
            <person name="Lee S."/>
            <person name="de Baynast K."/>
            <person name="Wissotski M."/>
            <person name="Liu L."/>
            <person name="Talag J."/>
            <person name="Goicoechea J."/>
            <person name="Angelova A."/>
            <person name="Jetty R."/>
            <person name="Kudrna D."/>
            <person name="Golser W."/>
            <person name="Rivera L."/>
            <person name="Zhang J."/>
            <person name="Wing R."/>
        </authorList>
    </citation>
    <scope>NUCLEOTIDE SEQUENCE</scope>
</reference>
<dbReference type="Proteomes" id="UP000032180">
    <property type="component" value="Chromosome 4"/>
</dbReference>
<dbReference type="AlphaFoldDB" id="A0A0D9W3W7"/>
<reference evidence="2" key="3">
    <citation type="submission" date="2015-04" db="UniProtKB">
        <authorList>
            <consortium name="EnsemblPlants"/>
        </authorList>
    </citation>
    <scope>IDENTIFICATION</scope>
</reference>
<keyword evidence="3" id="KW-1185">Reference proteome</keyword>
<feature type="region of interest" description="Disordered" evidence="1">
    <location>
        <begin position="1"/>
        <end position="22"/>
    </location>
</feature>
<organism evidence="2 3">
    <name type="scientific">Leersia perrieri</name>
    <dbReference type="NCBI Taxonomy" id="77586"/>
    <lineage>
        <taxon>Eukaryota</taxon>
        <taxon>Viridiplantae</taxon>
        <taxon>Streptophyta</taxon>
        <taxon>Embryophyta</taxon>
        <taxon>Tracheophyta</taxon>
        <taxon>Spermatophyta</taxon>
        <taxon>Magnoliopsida</taxon>
        <taxon>Liliopsida</taxon>
        <taxon>Poales</taxon>
        <taxon>Poaceae</taxon>
        <taxon>BOP clade</taxon>
        <taxon>Oryzoideae</taxon>
        <taxon>Oryzeae</taxon>
        <taxon>Oryzinae</taxon>
        <taxon>Leersia</taxon>
    </lineage>
</organism>
<evidence type="ECO:0000256" key="1">
    <source>
        <dbReference type="SAM" id="MobiDB-lite"/>
    </source>
</evidence>
<dbReference type="HOGENOM" id="CLU_2945015_0_0_1"/>
<dbReference type="EnsemblPlants" id="LPERR04G06290.1">
    <property type="protein sequence ID" value="LPERR04G06290.1"/>
    <property type="gene ID" value="LPERR04G06290"/>
</dbReference>
<protein>
    <submittedName>
        <fullName evidence="2">Uncharacterized protein</fullName>
    </submittedName>
</protein>
<name>A0A0D9W3W7_9ORYZ</name>
<evidence type="ECO:0000313" key="2">
    <source>
        <dbReference type="EnsemblPlants" id="LPERR04G06290.1"/>
    </source>
</evidence>
<proteinExistence type="predicted"/>
<sequence>MARPPPAAASGDRRRRSGHPRVLRLHRLNRRAHSTAAVQPIAVAVTVFAAAPAQPCPVFP</sequence>